<dbReference type="PANTHER" id="PTHR34220:SF7">
    <property type="entry name" value="SENSOR HISTIDINE KINASE YPDA"/>
    <property type="match status" value="1"/>
</dbReference>
<comment type="caution">
    <text evidence="7">The sequence shown here is derived from an EMBL/GenBank/DDBJ whole genome shotgun (WGS) entry which is preliminary data.</text>
</comment>
<evidence type="ECO:0000256" key="4">
    <source>
        <dbReference type="ARBA" id="ARBA00022777"/>
    </source>
</evidence>
<gene>
    <name evidence="7" type="primary">hk09</name>
    <name evidence="7" type="ORF">KDA_54970</name>
</gene>
<dbReference type="PANTHER" id="PTHR34220">
    <property type="entry name" value="SENSOR HISTIDINE KINASE YPDA"/>
    <property type="match status" value="1"/>
</dbReference>
<dbReference type="InterPro" id="IPR036890">
    <property type="entry name" value="HATPase_C_sf"/>
</dbReference>
<dbReference type="InterPro" id="IPR010559">
    <property type="entry name" value="Sig_transdc_His_kin_internal"/>
</dbReference>
<dbReference type="PROSITE" id="PS50885">
    <property type="entry name" value="HAMP"/>
    <property type="match status" value="1"/>
</dbReference>
<dbReference type="GO" id="GO:0016020">
    <property type="term" value="C:membrane"/>
    <property type="evidence" value="ECO:0007669"/>
    <property type="project" value="UniProtKB-SubCell"/>
</dbReference>
<dbReference type="Pfam" id="PF06580">
    <property type="entry name" value="His_kinase"/>
    <property type="match status" value="1"/>
</dbReference>
<dbReference type="RefSeq" id="WP_161982447.1">
    <property type="nucleotide sequence ID" value="NZ_BIFT01000002.1"/>
</dbReference>
<dbReference type="GO" id="GO:0000155">
    <property type="term" value="F:phosphorelay sensor kinase activity"/>
    <property type="evidence" value="ECO:0007669"/>
    <property type="project" value="InterPro"/>
</dbReference>
<feature type="transmembrane region" description="Helical" evidence="5">
    <location>
        <begin position="12"/>
        <end position="36"/>
    </location>
</feature>
<keyword evidence="5" id="KW-1133">Transmembrane helix</keyword>
<dbReference type="AlphaFoldDB" id="A0A402BF51"/>
<name>A0A402BF51_9CHLR</name>
<dbReference type="SUPFAM" id="SSF55874">
    <property type="entry name" value="ATPase domain of HSP90 chaperone/DNA topoisomerase II/histidine kinase"/>
    <property type="match status" value="1"/>
</dbReference>
<protein>
    <submittedName>
        <fullName evidence="7">Sensor histidine kinase</fullName>
    </submittedName>
</protein>
<organism evidence="7 8">
    <name type="scientific">Dictyobacter alpinus</name>
    <dbReference type="NCBI Taxonomy" id="2014873"/>
    <lineage>
        <taxon>Bacteria</taxon>
        <taxon>Bacillati</taxon>
        <taxon>Chloroflexota</taxon>
        <taxon>Ktedonobacteria</taxon>
        <taxon>Ktedonobacterales</taxon>
        <taxon>Dictyobacteraceae</taxon>
        <taxon>Dictyobacter</taxon>
    </lineage>
</organism>
<feature type="domain" description="HAMP" evidence="6">
    <location>
        <begin position="331"/>
        <end position="377"/>
    </location>
</feature>
<dbReference type="SUPFAM" id="SSF158472">
    <property type="entry name" value="HAMP domain-like"/>
    <property type="match status" value="1"/>
</dbReference>
<comment type="subcellular location">
    <subcellularLocation>
        <location evidence="1">Membrane</location>
    </subcellularLocation>
</comment>
<accession>A0A402BF51</accession>
<dbReference type="CDD" id="cd06225">
    <property type="entry name" value="HAMP"/>
    <property type="match status" value="1"/>
</dbReference>
<dbReference type="Proteomes" id="UP000287171">
    <property type="component" value="Unassembled WGS sequence"/>
</dbReference>
<proteinExistence type="predicted"/>
<evidence type="ECO:0000313" key="8">
    <source>
        <dbReference type="Proteomes" id="UP000287171"/>
    </source>
</evidence>
<evidence type="ECO:0000256" key="5">
    <source>
        <dbReference type="SAM" id="Phobius"/>
    </source>
</evidence>
<dbReference type="SMART" id="SM00304">
    <property type="entry name" value="HAMP"/>
    <property type="match status" value="1"/>
</dbReference>
<dbReference type="EMBL" id="BIFT01000002">
    <property type="protein sequence ID" value="GCE30013.1"/>
    <property type="molecule type" value="Genomic_DNA"/>
</dbReference>
<keyword evidence="4 7" id="KW-0418">Kinase</keyword>
<dbReference type="Pfam" id="PF02518">
    <property type="entry name" value="HATPase_c"/>
    <property type="match status" value="1"/>
</dbReference>
<reference evidence="8" key="1">
    <citation type="submission" date="2018-12" db="EMBL/GenBank/DDBJ databases">
        <title>Tengunoibacter tsumagoiensis gen. nov., sp. nov., Dictyobacter kobayashii sp. nov., D. alpinus sp. nov., and D. joshuensis sp. nov. and description of Dictyobacteraceae fam. nov. within the order Ktedonobacterales isolated from Tengu-no-mugimeshi.</title>
        <authorList>
            <person name="Wang C.M."/>
            <person name="Zheng Y."/>
            <person name="Sakai Y."/>
            <person name="Toyoda A."/>
            <person name="Minakuchi Y."/>
            <person name="Abe K."/>
            <person name="Yokota A."/>
            <person name="Yabe S."/>
        </authorList>
    </citation>
    <scope>NUCLEOTIDE SEQUENCE [LARGE SCALE GENOMIC DNA]</scope>
    <source>
        <strain evidence="8">Uno16</strain>
    </source>
</reference>
<evidence type="ECO:0000313" key="7">
    <source>
        <dbReference type="EMBL" id="GCE30013.1"/>
    </source>
</evidence>
<dbReference type="Gene3D" id="6.10.340.10">
    <property type="match status" value="1"/>
</dbReference>
<dbReference type="InterPro" id="IPR003660">
    <property type="entry name" value="HAMP_dom"/>
</dbReference>
<keyword evidence="5" id="KW-0812">Transmembrane</keyword>
<evidence type="ECO:0000256" key="2">
    <source>
        <dbReference type="ARBA" id="ARBA00022553"/>
    </source>
</evidence>
<dbReference type="Pfam" id="PF00672">
    <property type="entry name" value="HAMP"/>
    <property type="match status" value="1"/>
</dbReference>
<dbReference type="InterPro" id="IPR003594">
    <property type="entry name" value="HATPase_dom"/>
</dbReference>
<evidence type="ECO:0000256" key="1">
    <source>
        <dbReference type="ARBA" id="ARBA00004370"/>
    </source>
</evidence>
<evidence type="ECO:0000256" key="3">
    <source>
        <dbReference type="ARBA" id="ARBA00022679"/>
    </source>
</evidence>
<keyword evidence="3" id="KW-0808">Transferase</keyword>
<keyword evidence="2" id="KW-0597">Phosphoprotein</keyword>
<feature type="transmembrane region" description="Helical" evidence="5">
    <location>
        <begin position="300"/>
        <end position="324"/>
    </location>
</feature>
<dbReference type="SMART" id="SM00387">
    <property type="entry name" value="HATPase_c"/>
    <property type="match status" value="1"/>
</dbReference>
<dbReference type="Gene3D" id="3.30.565.10">
    <property type="entry name" value="Histidine kinase-like ATPase, C-terminal domain"/>
    <property type="match status" value="1"/>
</dbReference>
<sequence length="602" mass="68327">MLSLRKNSVILFRTQISLLFFPLIILPLCIVGFVSYKSSYTAIEARSASNVDNISVLANQNLDSLMQQMSQLSLTMLYQPEVLHTATYYANHPDKRSASVQDEDTMHTFFVNISSFNTNIVSADLYSTGNVWFSSNYAYAPFPDWQHLHWFKQLTHASAQTMIMPVHTLQYLADSSNANAPSVFSIAQTVIDSDTLQPIGVLVINVDAHAIIQTIANSQGKTDTKFIIYDKDKALNYPFQPDSTSSVKNIRLIQNAVQGQQRHISLNSVDYFLSNNTSLYSQWTVVALVPVTSLTQDIEVIQWTTIIAICVTLCMATGVFWFLINKIGLHVSQLRNLMRQVEHGNLDVRFHFKGNSEIVTLGQSFNHMVSRLKQSIQDNLEAQLQRERAELAALRRQINPHFLYNTLASFQMIAITEGCERVARMSFTLGQLMSYALNSEELVSLEQELEHVRSFLALMKEEYEDRLQFEIHIAGELQDCIVPKFTLQPLVENAIYHGIDPKVEAGFICIRVSQQHELLLFEIEDDGVGITEEKLVQIQEALRYDENILKRSRHIGILNIQAQLQRIFGRTYGLSIESHAGEGTRVLMKVPLSRKQQVQDSI</sequence>
<dbReference type="InterPro" id="IPR050640">
    <property type="entry name" value="Bact_2-comp_sensor_kinase"/>
</dbReference>
<keyword evidence="8" id="KW-1185">Reference proteome</keyword>
<evidence type="ECO:0000259" key="6">
    <source>
        <dbReference type="PROSITE" id="PS50885"/>
    </source>
</evidence>
<keyword evidence="5" id="KW-0472">Membrane</keyword>